<name>A0ABR3JCW9_9AGAR</name>
<keyword evidence="2" id="KW-1185">Reference proteome</keyword>
<evidence type="ECO:0000313" key="2">
    <source>
        <dbReference type="Proteomes" id="UP001556367"/>
    </source>
</evidence>
<evidence type="ECO:0000313" key="1">
    <source>
        <dbReference type="EMBL" id="KAL0953258.1"/>
    </source>
</evidence>
<organism evidence="1 2">
    <name type="scientific">Hohenbuehelia grisea</name>
    <dbReference type="NCBI Taxonomy" id="104357"/>
    <lineage>
        <taxon>Eukaryota</taxon>
        <taxon>Fungi</taxon>
        <taxon>Dikarya</taxon>
        <taxon>Basidiomycota</taxon>
        <taxon>Agaricomycotina</taxon>
        <taxon>Agaricomycetes</taxon>
        <taxon>Agaricomycetidae</taxon>
        <taxon>Agaricales</taxon>
        <taxon>Pleurotineae</taxon>
        <taxon>Pleurotaceae</taxon>
        <taxon>Hohenbuehelia</taxon>
    </lineage>
</organism>
<dbReference type="Proteomes" id="UP001556367">
    <property type="component" value="Unassembled WGS sequence"/>
</dbReference>
<proteinExistence type="predicted"/>
<accession>A0ABR3JCW9</accession>
<sequence length="145" mass="16068">MVYRAHRAFRGTLRCKSRRNAPLCAPATRNPSTRFKTSLRCEIGRLSCLPRSVNHFGFPSTMAEFILSADSSLSYTAYPYHESAISPEGSIYDICHAFEVTSFGMSDRATVEAAPKICGVKTPTETHANFLCKCTITTLNMTKAF</sequence>
<reference evidence="2" key="1">
    <citation type="submission" date="2024-06" db="EMBL/GenBank/DDBJ databases">
        <title>Multi-omics analyses provide insights into the biosynthesis of the anticancer antibiotic pleurotin in Hohenbuehelia grisea.</title>
        <authorList>
            <person name="Weaver J.A."/>
            <person name="Alberti F."/>
        </authorList>
    </citation>
    <scope>NUCLEOTIDE SEQUENCE [LARGE SCALE GENOMIC DNA]</scope>
    <source>
        <strain evidence="2">T-177</strain>
    </source>
</reference>
<dbReference type="EMBL" id="JASNQZ010000008">
    <property type="protein sequence ID" value="KAL0953258.1"/>
    <property type="molecule type" value="Genomic_DNA"/>
</dbReference>
<gene>
    <name evidence="1" type="ORF">HGRIS_004508</name>
</gene>
<comment type="caution">
    <text evidence="1">The sequence shown here is derived from an EMBL/GenBank/DDBJ whole genome shotgun (WGS) entry which is preliminary data.</text>
</comment>
<protein>
    <submittedName>
        <fullName evidence="1">Uncharacterized protein</fullName>
    </submittedName>
</protein>